<evidence type="ECO:0000313" key="2">
    <source>
        <dbReference type="EMBL" id="EDV18964.1"/>
    </source>
</evidence>
<dbReference type="KEGG" id="tad:TRIADDRAFT_62577"/>
<dbReference type="GeneID" id="6759764"/>
<feature type="region of interest" description="Disordered" evidence="1">
    <location>
        <begin position="55"/>
        <end position="87"/>
    </location>
</feature>
<dbReference type="CTD" id="6759764"/>
<feature type="region of interest" description="Disordered" evidence="1">
    <location>
        <begin position="1"/>
        <end position="23"/>
    </location>
</feature>
<protein>
    <submittedName>
        <fullName evidence="2">Uncharacterized protein</fullName>
    </submittedName>
</protein>
<name>B3SE79_TRIAD</name>
<evidence type="ECO:0000313" key="3">
    <source>
        <dbReference type="Proteomes" id="UP000009022"/>
    </source>
</evidence>
<proteinExistence type="predicted"/>
<dbReference type="EMBL" id="DS985379">
    <property type="protein sequence ID" value="EDV18964.1"/>
    <property type="molecule type" value="Genomic_DNA"/>
</dbReference>
<sequence>MAISYENQHRYNDAASMQQKATSIRQTLQDGNANQLFANQGEKVQKINQIQIQEIPNQDLSDQVLQPEKGPSSSDNDRDVNEEEVTTVNIDTVSNGLIAIHKIH</sequence>
<accession>B3SE79</accession>
<dbReference type="RefSeq" id="XP_002118548.1">
    <property type="nucleotide sequence ID" value="XM_002118512.1"/>
</dbReference>
<dbReference type="InParanoid" id="B3SE79"/>
<organism evidence="2 3">
    <name type="scientific">Trichoplax adhaerens</name>
    <name type="common">Trichoplax reptans</name>
    <dbReference type="NCBI Taxonomy" id="10228"/>
    <lineage>
        <taxon>Eukaryota</taxon>
        <taxon>Metazoa</taxon>
        <taxon>Placozoa</taxon>
        <taxon>Uniplacotomia</taxon>
        <taxon>Trichoplacea</taxon>
        <taxon>Trichoplacidae</taxon>
        <taxon>Trichoplax</taxon>
    </lineage>
</organism>
<dbReference type="Proteomes" id="UP000009022">
    <property type="component" value="Unassembled WGS sequence"/>
</dbReference>
<reference evidence="2 3" key="1">
    <citation type="journal article" date="2008" name="Nature">
        <title>The Trichoplax genome and the nature of placozoans.</title>
        <authorList>
            <person name="Srivastava M."/>
            <person name="Begovic E."/>
            <person name="Chapman J."/>
            <person name="Putnam N.H."/>
            <person name="Hellsten U."/>
            <person name="Kawashima T."/>
            <person name="Kuo A."/>
            <person name="Mitros T."/>
            <person name="Salamov A."/>
            <person name="Carpenter M.L."/>
            <person name="Signorovitch A.Y."/>
            <person name="Moreno M.A."/>
            <person name="Kamm K."/>
            <person name="Grimwood J."/>
            <person name="Schmutz J."/>
            <person name="Shapiro H."/>
            <person name="Grigoriev I.V."/>
            <person name="Buss L.W."/>
            <person name="Schierwater B."/>
            <person name="Dellaporta S.L."/>
            <person name="Rokhsar D.S."/>
        </authorList>
    </citation>
    <scope>NUCLEOTIDE SEQUENCE [LARGE SCALE GENOMIC DNA]</scope>
    <source>
        <strain evidence="2 3">Grell-BS-1999</strain>
    </source>
</reference>
<dbReference type="HOGENOM" id="CLU_2253479_0_0_1"/>
<gene>
    <name evidence="2" type="ORF">TRIADDRAFT_62577</name>
</gene>
<evidence type="ECO:0000256" key="1">
    <source>
        <dbReference type="SAM" id="MobiDB-lite"/>
    </source>
</evidence>
<dbReference type="AlphaFoldDB" id="B3SE79"/>
<keyword evidence="3" id="KW-1185">Reference proteome</keyword>